<proteinExistence type="predicted"/>
<keyword evidence="3" id="KW-1185">Reference proteome</keyword>
<comment type="caution">
    <text evidence="2">The sequence shown here is derived from an EMBL/GenBank/DDBJ whole genome shotgun (WGS) entry which is preliminary data.</text>
</comment>
<protein>
    <recommendedName>
        <fullName evidence="4">ABC transporter permease</fullName>
    </recommendedName>
</protein>
<feature type="transmembrane region" description="Helical" evidence="1">
    <location>
        <begin position="63"/>
        <end position="88"/>
    </location>
</feature>
<reference evidence="2 3" key="1">
    <citation type="submission" date="2021-01" db="EMBL/GenBank/DDBJ databases">
        <title>Sequencing the genomes of 1000 actinobacteria strains.</title>
        <authorList>
            <person name="Klenk H.-P."/>
        </authorList>
    </citation>
    <scope>NUCLEOTIDE SEQUENCE [LARGE SCALE GENOMIC DNA]</scope>
    <source>
        <strain evidence="2 3">DSM 100204</strain>
    </source>
</reference>
<feature type="transmembrane region" description="Helical" evidence="1">
    <location>
        <begin position="543"/>
        <end position="560"/>
    </location>
</feature>
<evidence type="ECO:0000313" key="2">
    <source>
        <dbReference type="EMBL" id="MBM7491450.1"/>
    </source>
</evidence>
<feature type="transmembrane region" description="Helical" evidence="1">
    <location>
        <begin position="424"/>
        <end position="448"/>
    </location>
</feature>
<accession>A0ABS2LTD2</accession>
<dbReference type="RefSeq" id="WP_204942518.1">
    <property type="nucleotide sequence ID" value="NZ_JAFBBP010000001.1"/>
</dbReference>
<keyword evidence="1" id="KW-0472">Membrane</keyword>
<keyword evidence="1" id="KW-0812">Transmembrane</keyword>
<feature type="transmembrane region" description="Helical" evidence="1">
    <location>
        <begin position="357"/>
        <end position="378"/>
    </location>
</feature>
<feature type="transmembrane region" description="Helical" evidence="1">
    <location>
        <begin position="29"/>
        <end position="51"/>
    </location>
</feature>
<feature type="transmembrane region" description="Helical" evidence="1">
    <location>
        <begin position="144"/>
        <end position="166"/>
    </location>
</feature>
<dbReference type="Proteomes" id="UP000764837">
    <property type="component" value="Unassembled WGS sequence"/>
</dbReference>
<feature type="transmembrane region" description="Helical" evidence="1">
    <location>
        <begin position="398"/>
        <end position="418"/>
    </location>
</feature>
<sequence>MPEATAPEGKYLESLLVDYQQGRDEERHFSILQGTVLTLCLGALSLLGALVNEVAKGTKIASAVLVTAPLPVIAILAFLQAAGTMAVMRSFYLRALEREIRQRLGAVKDLAAYKGLKPFTYIELLNTYNSLSARGGRTSSFQQVMAVMVFVILCLVFGGLTIFLGLNVPLPWRLVMLLVYGAAAIAIFSETIRSNLGGRKIFKRYVEATASRLAKDLYPTEIGGKRAHLGRLGTYLALPRPDDLAKAIYVVMGAFFGWLAVSSNAGPPARAYGPSLPEIAMFVVGVELLVYQSRYQWNDIRGVYEDRSAPLAKARRRLAGDESTINTSVKYSLIIMLVRLYLVLWIISLHWSPAPRFSFSDQILLISIPAIYILAVLYEWVRARMRRSEESGTRDFRWLLLLVSLGYPLRFGLGWAAVGGPILSTNFVLAVIAFAGLGLGVVTLTWVLEGASYITSAVVDGPDRRYTAADAIRRKPHLLKLLEVSGARTRVQEPLAGHEVDGADLKLLQEVRWSMPSAWRLGAALWVLCISVAAGSLVGLPPLVPWQWGLIAAAAVLLPLHQRGGILPFLISGVVLLSGFSLTIASHWSGVAEGDLLLYQLLAVAVLCLIQPVFYLFFYASSYRDTRDGAYRLTEGIGKQAAEAGRWFIGARST</sequence>
<keyword evidence="1" id="KW-1133">Transmembrane helix</keyword>
<organism evidence="2 3">
    <name type="scientific">Micromonospora luteifusca</name>
    <dbReference type="NCBI Taxonomy" id="709860"/>
    <lineage>
        <taxon>Bacteria</taxon>
        <taxon>Bacillati</taxon>
        <taxon>Actinomycetota</taxon>
        <taxon>Actinomycetes</taxon>
        <taxon>Micromonosporales</taxon>
        <taxon>Micromonosporaceae</taxon>
        <taxon>Micromonospora</taxon>
    </lineage>
</organism>
<feature type="transmembrane region" description="Helical" evidence="1">
    <location>
        <begin position="518"/>
        <end position="537"/>
    </location>
</feature>
<feature type="transmembrane region" description="Helical" evidence="1">
    <location>
        <begin position="331"/>
        <end position="351"/>
    </location>
</feature>
<evidence type="ECO:0008006" key="4">
    <source>
        <dbReference type="Google" id="ProtNLM"/>
    </source>
</evidence>
<feature type="transmembrane region" description="Helical" evidence="1">
    <location>
        <begin position="172"/>
        <end position="192"/>
    </location>
</feature>
<gene>
    <name evidence="2" type="ORF">JOD64_002672</name>
</gene>
<feature type="transmembrane region" description="Helical" evidence="1">
    <location>
        <begin position="567"/>
        <end position="585"/>
    </location>
</feature>
<name>A0ABS2LTD2_9ACTN</name>
<dbReference type="EMBL" id="JAFBBP010000001">
    <property type="protein sequence ID" value="MBM7491450.1"/>
    <property type="molecule type" value="Genomic_DNA"/>
</dbReference>
<evidence type="ECO:0000256" key="1">
    <source>
        <dbReference type="SAM" id="Phobius"/>
    </source>
</evidence>
<evidence type="ECO:0000313" key="3">
    <source>
        <dbReference type="Proteomes" id="UP000764837"/>
    </source>
</evidence>
<feature type="transmembrane region" description="Helical" evidence="1">
    <location>
        <begin position="597"/>
        <end position="618"/>
    </location>
</feature>